<accession>A0ABY6UPV3</accession>
<organism evidence="1 2">
    <name type="scientific">Bionectria ochroleuca</name>
    <name type="common">Gliocladium roseum</name>
    <dbReference type="NCBI Taxonomy" id="29856"/>
    <lineage>
        <taxon>Eukaryota</taxon>
        <taxon>Fungi</taxon>
        <taxon>Dikarya</taxon>
        <taxon>Ascomycota</taxon>
        <taxon>Pezizomycotina</taxon>
        <taxon>Sordariomycetes</taxon>
        <taxon>Hypocreomycetidae</taxon>
        <taxon>Hypocreales</taxon>
        <taxon>Bionectriaceae</taxon>
        <taxon>Clonostachys</taxon>
    </lineage>
</organism>
<protein>
    <submittedName>
        <fullName evidence="1">Uncharacterized protein</fullName>
    </submittedName>
</protein>
<dbReference type="Proteomes" id="UP000766486">
    <property type="component" value="Unassembled WGS sequence"/>
</dbReference>
<evidence type="ECO:0000313" key="1">
    <source>
        <dbReference type="EMBL" id="VUC31868.1"/>
    </source>
</evidence>
<name>A0ABY6UPV3_BIOOC</name>
<reference evidence="1 2" key="1">
    <citation type="submission" date="2019-06" db="EMBL/GenBank/DDBJ databases">
        <authorList>
            <person name="Broberg M."/>
        </authorList>
    </citation>
    <scope>NUCLEOTIDE SEQUENCE [LARGE SCALE GENOMIC DNA]</scope>
</reference>
<keyword evidence="2" id="KW-1185">Reference proteome</keyword>
<dbReference type="EMBL" id="CABFNS010000837">
    <property type="protein sequence ID" value="VUC31868.1"/>
    <property type="molecule type" value="Genomic_DNA"/>
</dbReference>
<proteinExistence type="predicted"/>
<comment type="caution">
    <text evidence="1">The sequence shown here is derived from an EMBL/GenBank/DDBJ whole genome shotgun (WGS) entry which is preliminary data.</text>
</comment>
<evidence type="ECO:0000313" key="2">
    <source>
        <dbReference type="Proteomes" id="UP000766486"/>
    </source>
</evidence>
<sequence>MNYGFQQADFNQGSFQVEQTPDIESQLLPQYVGHEYFQTACMVGMDQQFQQACFGQGPFQAGLEQTLQQPHAADGAFQSFQPPCTSLESFQEPFPQPSADLDPLQSGSLMNRRAQHKELFKEYLTNKQRQESLIVEIYKRRYRVAKASVQRRAAEVAMGNLLSEFNTLDPNYFTMCHNDAWKEIQKTMGCEAVLSSRVQLGHESLKKATQEGDYIVEQLKILEMQLHQADPTFQLYDYGQVGTIIQDDRLNIQESGTSALVVADPLACSIFSHPDAQLGSWMITDC</sequence>
<gene>
    <name evidence="1" type="ORF">CLO192961_LOCUS315722</name>
</gene>